<organism evidence="8 9">
    <name type="scientific">Streptomyces benahoarensis</name>
    <dbReference type="NCBI Taxonomy" id="2595054"/>
    <lineage>
        <taxon>Bacteria</taxon>
        <taxon>Bacillati</taxon>
        <taxon>Actinomycetota</taxon>
        <taxon>Actinomycetes</taxon>
        <taxon>Kitasatosporales</taxon>
        <taxon>Streptomycetaceae</taxon>
        <taxon>Streptomyces</taxon>
    </lineage>
</organism>
<dbReference type="Proteomes" id="UP000320888">
    <property type="component" value="Unassembled WGS sequence"/>
</dbReference>
<keyword evidence="2" id="KW-0964">Secreted</keyword>
<dbReference type="NCBIfam" id="NF041528">
    <property type="entry name" value="strep_LAETG"/>
    <property type="match status" value="1"/>
</dbReference>
<evidence type="ECO:0000256" key="2">
    <source>
        <dbReference type="ARBA" id="ARBA00022525"/>
    </source>
</evidence>
<accession>A0A553XKN3</accession>
<keyword evidence="6" id="KW-1133">Transmembrane helix</keyword>
<evidence type="ECO:0000256" key="4">
    <source>
        <dbReference type="ARBA" id="ARBA00023088"/>
    </source>
</evidence>
<dbReference type="NCBIfam" id="TIGR01167">
    <property type="entry name" value="LPXTG_anchor"/>
    <property type="match status" value="1"/>
</dbReference>
<dbReference type="PROSITE" id="PS50847">
    <property type="entry name" value="GRAM_POS_ANCHORING"/>
    <property type="match status" value="1"/>
</dbReference>
<evidence type="ECO:0000256" key="3">
    <source>
        <dbReference type="ARBA" id="ARBA00022729"/>
    </source>
</evidence>
<feature type="region of interest" description="Disordered" evidence="5">
    <location>
        <begin position="1"/>
        <end position="89"/>
    </location>
</feature>
<comment type="caution">
    <text evidence="8">The sequence shown here is derived from an EMBL/GenBank/DDBJ whole genome shotgun (WGS) entry which is preliminary data.</text>
</comment>
<feature type="non-terminal residue" evidence="8">
    <location>
        <position position="1"/>
    </location>
</feature>
<dbReference type="InterPro" id="IPR019931">
    <property type="entry name" value="LPXTG_anchor"/>
</dbReference>
<evidence type="ECO:0000313" key="9">
    <source>
        <dbReference type="Proteomes" id="UP000320888"/>
    </source>
</evidence>
<dbReference type="EMBL" id="VKLS01000909">
    <property type="protein sequence ID" value="TSB17530.1"/>
    <property type="molecule type" value="Genomic_DNA"/>
</dbReference>
<evidence type="ECO:0000256" key="1">
    <source>
        <dbReference type="ARBA" id="ARBA00022512"/>
    </source>
</evidence>
<keyword evidence="4" id="KW-0572">Peptidoglycan-anchor</keyword>
<proteinExistence type="predicted"/>
<keyword evidence="3" id="KW-0732">Signal</keyword>
<keyword evidence="9" id="KW-1185">Reference proteome</keyword>
<sequence length="120" mass="11959">SVTAPSDHRPTAVPTMPGRGEASPSTGRDATQRPSVEPTQPPGHRSSAEPRPVPSVSRPGDAGRGADSTPAPATGRDASGKDELAHTGASETTTLLMGAGAAALLVAGGGTLYAVRRNRA</sequence>
<evidence type="ECO:0000256" key="5">
    <source>
        <dbReference type="SAM" id="MobiDB-lite"/>
    </source>
</evidence>
<gene>
    <name evidence="8" type="ORF">FNZ23_30530</name>
</gene>
<dbReference type="AlphaFoldDB" id="A0A553XKN3"/>
<evidence type="ECO:0000256" key="6">
    <source>
        <dbReference type="SAM" id="Phobius"/>
    </source>
</evidence>
<protein>
    <submittedName>
        <fullName evidence="8">LPXTG cell wall anchor domain-containing protein</fullName>
    </submittedName>
</protein>
<feature type="compositionally biased region" description="Polar residues" evidence="5">
    <location>
        <begin position="23"/>
        <end position="38"/>
    </location>
</feature>
<feature type="compositionally biased region" description="Basic and acidic residues" evidence="5">
    <location>
        <begin position="1"/>
        <end position="10"/>
    </location>
</feature>
<reference evidence="8 9" key="1">
    <citation type="submission" date="2019-07" db="EMBL/GenBank/DDBJ databases">
        <title>Draft genome for Streptomyces benahoarensis MZ03-48.</title>
        <authorList>
            <person name="Gonzalez-Pimentel J.L."/>
        </authorList>
    </citation>
    <scope>NUCLEOTIDE SEQUENCE [LARGE SCALE GENOMIC DNA]</scope>
    <source>
        <strain evidence="8 9">MZ03-48</strain>
    </source>
</reference>
<feature type="domain" description="Gram-positive cocci surface proteins LPxTG" evidence="7">
    <location>
        <begin position="84"/>
        <end position="120"/>
    </location>
</feature>
<name>A0A553XKN3_9ACTN</name>
<keyword evidence="6" id="KW-0472">Membrane</keyword>
<evidence type="ECO:0000313" key="8">
    <source>
        <dbReference type="EMBL" id="TSB17530.1"/>
    </source>
</evidence>
<dbReference type="RefSeq" id="WP_143945637.1">
    <property type="nucleotide sequence ID" value="NZ_VKLS01000909.1"/>
</dbReference>
<feature type="transmembrane region" description="Helical" evidence="6">
    <location>
        <begin position="95"/>
        <end position="115"/>
    </location>
</feature>
<keyword evidence="1" id="KW-0134">Cell wall</keyword>
<evidence type="ECO:0000259" key="7">
    <source>
        <dbReference type="PROSITE" id="PS50847"/>
    </source>
</evidence>
<keyword evidence="6" id="KW-0812">Transmembrane</keyword>